<accession>A0A4R1PYC0</accession>
<name>A0A4R1PYC0_9FIRM</name>
<proteinExistence type="inferred from homology"/>
<dbReference type="InterPro" id="IPR029069">
    <property type="entry name" value="HotDog_dom_sf"/>
</dbReference>
<evidence type="ECO:0000256" key="9">
    <source>
        <dbReference type="ARBA" id="ARBA00025049"/>
    </source>
</evidence>
<evidence type="ECO:0000256" key="7">
    <source>
        <dbReference type="ARBA" id="ARBA00023098"/>
    </source>
</evidence>
<evidence type="ECO:0000256" key="5">
    <source>
        <dbReference type="ARBA" id="ARBA00022516"/>
    </source>
</evidence>
<evidence type="ECO:0000256" key="2">
    <source>
        <dbReference type="ARBA" id="ARBA00004496"/>
    </source>
</evidence>
<keyword evidence="5 10" id="KW-0444">Lipid biosynthesis</keyword>
<evidence type="ECO:0000256" key="3">
    <source>
        <dbReference type="ARBA" id="ARBA00009174"/>
    </source>
</evidence>
<comment type="similarity">
    <text evidence="3 10">Belongs to the thioester dehydratase family. FabZ subfamily.</text>
</comment>
<keyword evidence="4 10" id="KW-0963">Cytoplasm</keyword>
<dbReference type="CDD" id="cd01288">
    <property type="entry name" value="FabZ"/>
    <property type="match status" value="1"/>
</dbReference>
<dbReference type="NCBIfam" id="NF000582">
    <property type="entry name" value="PRK00006.1"/>
    <property type="match status" value="1"/>
</dbReference>
<organism evidence="11 12">
    <name type="scientific">Anaerospora hongkongensis</name>
    <dbReference type="NCBI Taxonomy" id="244830"/>
    <lineage>
        <taxon>Bacteria</taxon>
        <taxon>Bacillati</taxon>
        <taxon>Bacillota</taxon>
        <taxon>Negativicutes</taxon>
        <taxon>Selenomonadales</taxon>
        <taxon>Sporomusaceae</taxon>
        <taxon>Anaerospora</taxon>
    </lineage>
</organism>
<dbReference type="GO" id="GO:0016020">
    <property type="term" value="C:membrane"/>
    <property type="evidence" value="ECO:0007669"/>
    <property type="project" value="GOC"/>
</dbReference>
<dbReference type="NCBIfam" id="TIGR01750">
    <property type="entry name" value="fabZ"/>
    <property type="match status" value="1"/>
</dbReference>
<evidence type="ECO:0000256" key="6">
    <source>
        <dbReference type="ARBA" id="ARBA00022556"/>
    </source>
</evidence>
<evidence type="ECO:0000313" key="12">
    <source>
        <dbReference type="Proteomes" id="UP000295063"/>
    </source>
</evidence>
<dbReference type="Pfam" id="PF07977">
    <property type="entry name" value="FabA"/>
    <property type="match status" value="1"/>
</dbReference>
<dbReference type="RefSeq" id="WP_207900795.1">
    <property type="nucleotide sequence ID" value="NZ_DAIMLW010000326.1"/>
</dbReference>
<comment type="caution">
    <text evidence="11">The sequence shown here is derived from an EMBL/GenBank/DDBJ whole genome shotgun (WGS) entry which is preliminary data.</text>
</comment>
<dbReference type="HAMAP" id="MF_00406">
    <property type="entry name" value="FabZ"/>
    <property type="match status" value="1"/>
</dbReference>
<comment type="catalytic activity">
    <reaction evidence="1 10">
        <text>a (3R)-hydroxyacyl-[ACP] = a (2E)-enoyl-[ACP] + H2O</text>
        <dbReference type="Rhea" id="RHEA:13097"/>
        <dbReference type="Rhea" id="RHEA-COMP:9925"/>
        <dbReference type="Rhea" id="RHEA-COMP:9945"/>
        <dbReference type="ChEBI" id="CHEBI:15377"/>
        <dbReference type="ChEBI" id="CHEBI:78784"/>
        <dbReference type="ChEBI" id="CHEBI:78827"/>
        <dbReference type="EC" id="4.2.1.59"/>
    </reaction>
</comment>
<dbReference type="PANTHER" id="PTHR30272:SF1">
    <property type="entry name" value="3-HYDROXYACYL-[ACYL-CARRIER-PROTEIN] DEHYDRATASE"/>
    <property type="match status" value="1"/>
</dbReference>
<keyword evidence="7 10" id="KW-0443">Lipid metabolism</keyword>
<evidence type="ECO:0000313" key="11">
    <source>
        <dbReference type="EMBL" id="TCL32943.1"/>
    </source>
</evidence>
<comment type="function">
    <text evidence="9 10">Involved in unsaturated fatty acids biosynthesis. Catalyzes the dehydration of short chain beta-hydroxyacyl-ACPs and long chain saturated and unsaturated beta-hydroxyacyl-ACPs.</text>
</comment>
<reference evidence="11 12" key="1">
    <citation type="submission" date="2019-03" db="EMBL/GenBank/DDBJ databases">
        <title>Genomic Encyclopedia of Type Strains, Phase IV (KMG-IV): sequencing the most valuable type-strain genomes for metagenomic binning, comparative biology and taxonomic classification.</title>
        <authorList>
            <person name="Goeker M."/>
        </authorList>
    </citation>
    <scope>NUCLEOTIDE SEQUENCE [LARGE SCALE GENOMIC DNA]</scope>
    <source>
        <strain evidence="11 12">DSM 15969</strain>
    </source>
</reference>
<comment type="subcellular location">
    <subcellularLocation>
        <location evidence="2 10">Cytoplasm</location>
    </subcellularLocation>
</comment>
<sequence length="146" mass="16326">MVLSVTEIQQIIAHRYPMLLVDRIIELEPLKRAVGIKNVTINENFFLGHFPSEPVMPGVLLIEAMAQVGGIALLYPKEYRGKLAVFAGIDRVKFRRPVVPGDQLRLVGEIIKLRGSMGKVWGEAYVDDQLVAEGEFLFALLPQKEA</sequence>
<dbReference type="GO" id="GO:0005737">
    <property type="term" value="C:cytoplasm"/>
    <property type="evidence" value="ECO:0007669"/>
    <property type="project" value="UniProtKB-SubCell"/>
</dbReference>
<dbReference type="InterPro" id="IPR013114">
    <property type="entry name" value="FabA_FabZ"/>
</dbReference>
<evidence type="ECO:0000256" key="4">
    <source>
        <dbReference type="ARBA" id="ARBA00022490"/>
    </source>
</evidence>
<evidence type="ECO:0000256" key="1">
    <source>
        <dbReference type="ARBA" id="ARBA00001055"/>
    </source>
</evidence>
<dbReference type="EC" id="4.2.1.59" evidence="10"/>
<gene>
    <name evidence="10" type="primary">fabZ</name>
    <name evidence="11" type="ORF">EV210_11918</name>
</gene>
<dbReference type="EMBL" id="SLUI01000019">
    <property type="protein sequence ID" value="TCL32943.1"/>
    <property type="molecule type" value="Genomic_DNA"/>
</dbReference>
<feature type="active site" evidence="10">
    <location>
        <position position="49"/>
    </location>
</feature>
<dbReference type="Proteomes" id="UP000295063">
    <property type="component" value="Unassembled WGS sequence"/>
</dbReference>
<keyword evidence="8 10" id="KW-0456">Lyase</keyword>
<dbReference type="PANTHER" id="PTHR30272">
    <property type="entry name" value="3-HYDROXYACYL-[ACYL-CARRIER-PROTEIN] DEHYDRATASE"/>
    <property type="match status" value="1"/>
</dbReference>
<dbReference type="GO" id="GO:0009245">
    <property type="term" value="P:lipid A biosynthetic process"/>
    <property type="evidence" value="ECO:0007669"/>
    <property type="project" value="UniProtKB-UniRule"/>
</dbReference>
<dbReference type="Gene3D" id="3.10.129.10">
    <property type="entry name" value="Hotdog Thioesterase"/>
    <property type="match status" value="1"/>
</dbReference>
<dbReference type="FunFam" id="3.10.129.10:FF:000001">
    <property type="entry name" value="3-hydroxyacyl-[acyl-carrier-protein] dehydratase FabZ"/>
    <property type="match status" value="1"/>
</dbReference>
<keyword evidence="6 10" id="KW-0441">Lipid A biosynthesis</keyword>
<evidence type="ECO:0000256" key="8">
    <source>
        <dbReference type="ARBA" id="ARBA00023239"/>
    </source>
</evidence>
<dbReference type="GO" id="GO:0006633">
    <property type="term" value="P:fatty acid biosynthetic process"/>
    <property type="evidence" value="ECO:0007669"/>
    <property type="project" value="UniProtKB-UniRule"/>
</dbReference>
<evidence type="ECO:0000256" key="10">
    <source>
        <dbReference type="HAMAP-Rule" id="MF_00406"/>
    </source>
</evidence>
<dbReference type="InterPro" id="IPR010084">
    <property type="entry name" value="FabZ"/>
</dbReference>
<dbReference type="SUPFAM" id="SSF54637">
    <property type="entry name" value="Thioesterase/thiol ester dehydrase-isomerase"/>
    <property type="match status" value="1"/>
</dbReference>
<dbReference type="AlphaFoldDB" id="A0A4R1PYC0"/>
<keyword evidence="12" id="KW-1185">Reference proteome</keyword>
<protein>
    <recommendedName>
        <fullName evidence="10">3-hydroxyacyl-[acyl-carrier-protein] dehydratase FabZ</fullName>
        <ecNumber evidence="10">4.2.1.59</ecNumber>
    </recommendedName>
    <alternativeName>
        <fullName evidence="10">(3R)-hydroxymyristoyl-[acyl-carrier-protein] dehydratase</fullName>
        <shortName evidence="10">(3R)-hydroxymyristoyl-ACP dehydrase</shortName>
    </alternativeName>
    <alternativeName>
        <fullName evidence="10">Beta-hydroxyacyl-ACP dehydratase</fullName>
    </alternativeName>
</protein>
<dbReference type="GO" id="GO:0019171">
    <property type="term" value="F:(3R)-hydroxyacyl-[acyl-carrier-protein] dehydratase activity"/>
    <property type="evidence" value="ECO:0007669"/>
    <property type="project" value="UniProtKB-EC"/>
</dbReference>